<evidence type="ECO:0000313" key="4">
    <source>
        <dbReference type="Proteomes" id="UP001642360"/>
    </source>
</evidence>
<dbReference type="Proteomes" id="UP001642360">
    <property type="component" value="Unassembled WGS sequence"/>
</dbReference>
<sequence>MSPPLLVEFAWGLANSNHYFLWIIRPGLVVGDCDSAILPPEFMDVTTERGFITSWCPQEQVLTHPSVGGFLTHGGYMCTKWEIGMEIDNDVKRDEVEMLVRQLMEGEHGKRMKNKALEWKRLAEKATSLDGSSCLNLDDMISKFVLPKN</sequence>
<keyword evidence="2" id="KW-0808">Transferase</keyword>
<dbReference type="EMBL" id="CAUOFW020001788">
    <property type="protein sequence ID" value="CAK9148708.1"/>
    <property type="molecule type" value="Genomic_DNA"/>
</dbReference>
<evidence type="ECO:0000256" key="2">
    <source>
        <dbReference type="ARBA" id="ARBA00022679"/>
    </source>
</evidence>
<dbReference type="PANTHER" id="PTHR11926">
    <property type="entry name" value="GLUCOSYL/GLUCURONOSYL TRANSFERASES"/>
    <property type="match status" value="1"/>
</dbReference>
<dbReference type="InterPro" id="IPR002213">
    <property type="entry name" value="UDP_glucos_trans"/>
</dbReference>
<protein>
    <submittedName>
        <fullName evidence="3">Uncharacterized protein</fullName>
    </submittedName>
</protein>
<proteinExistence type="inferred from homology"/>
<accession>A0ABC8S155</accession>
<keyword evidence="4" id="KW-1185">Reference proteome</keyword>
<gene>
    <name evidence="3" type="ORF">ILEXP_LOCUS16679</name>
</gene>
<dbReference type="Gene3D" id="3.40.50.2000">
    <property type="entry name" value="Glycogen Phosphorylase B"/>
    <property type="match status" value="3"/>
</dbReference>
<organism evidence="3 4">
    <name type="scientific">Ilex paraguariensis</name>
    <name type="common">yerba mate</name>
    <dbReference type="NCBI Taxonomy" id="185542"/>
    <lineage>
        <taxon>Eukaryota</taxon>
        <taxon>Viridiplantae</taxon>
        <taxon>Streptophyta</taxon>
        <taxon>Embryophyta</taxon>
        <taxon>Tracheophyta</taxon>
        <taxon>Spermatophyta</taxon>
        <taxon>Magnoliopsida</taxon>
        <taxon>eudicotyledons</taxon>
        <taxon>Gunneridae</taxon>
        <taxon>Pentapetalae</taxon>
        <taxon>asterids</taxon>
        <taxon>campanulids</taxon>
        <taxon>Aquifoliales</taxon>
        <taxon>Aquifoliaceae</taxon>
        <taxon>Ilex</taxon>
    </lineage>
</organism>
<dbReference type="AlphaFoldDB" id="A0ABC8S155"/>
<name>A0ABC8S155_9AQUA</name>
<dbReference type="GO" id="GO:0016740">
    <property type="term" value="F:transferase activity"/>
    <property type="evidence" value="ECO:0007669"/>
    <property type="project" value="UniProtKB-KW"/>
</dbReference>
<dbReference type="SUPFAM" id="SSF53756">
    <property type="entry name" value="UDP-Glycosyltransferase/glycogen phosphorylase"/>
    <property type="match status" value="1"/>
</dbReference>
<dbReference type="PANTHER" id="PTHR11926:SF774">
    <property type="entry name" value="UDP-GLYCOSYLTRANSFERASE 85A1-RELATED"/>
    <property type="match status" value="1"/>
</dbReference>
<reference evidence="3 4" key="1">
    <citation type="submission" date="2024-02" db="EMBL/GenBank/DDBJ databases">
        <authorList>
            <person name="Vignale AGUSTIN F."/>
            <person name="Sosa J E."/>
            <person name="Modenutti C."/>
        </authorList>
    </citation>
    <scope>NUCLEOTIDE SEQUENCE [LARGE SCALE GENOMIC DNA]</scope>
</reference>
<evidence type="ECO:0000313" key="3">
    <source>
        <dbReference type="EMBL" id="CAK9148708.1"/>
    </source>
</evidence>
<comment type="similarity">
    <text evidence="1">Belongs to the UDP-glycosyltransferase family.</text>
</comment>
<comment type="caution">
    <text evidence="3">The sequence shown here is derived from an EMBL/GenBank/DDBJ whole genome shotgun (WGS) entry which is preliminary data.</text>
</comment>
<dbReference type="Pfam" id="PF00201">
    <property type="entry name" value="UDPGT"/>
    <property type="match status" value="1"/>
</dbReference>
<evidence type="ECO:0000256" key="1">
    <source>
        <dbReference type="ARBA" id="ARBA00009995"/>
    </source>
</evidence>